<evidence type="ECO:0000256" key="5">
    <source>
        <dbReference type="ARBA" id="ARBA00022801"/>
    </source>
</evidence>
<keyword evidence="4" id="KW-0547">Nucleotide-binding</keyword>
<dbReference type="PROSITE" id="PS00674">
    <property type="entry name" value="AAA"/>
    <property type="match status" value="1"/>
</dbReference>
<dbReference type="GO" id="GO:0016887">
    <property type="term" value="F:ATP hydrolysis activity"/>
    <property type="evidence" value="ECO:0007669"/>
    <property type="project" value="InterPro"/>
</dbReference>
<keyword evidence="6" id="KW-0067">ATP-binding</keyword>
<dbReference type="PANTHER" id="PTHR23077">
    <property type="entry name" value="AAA-FAMILY ATPASE"/>
    <property type="match status" value="1"/>
</dbReference>
<dbReference type="RefSeq" id="XP_013075468.2">
    <property type="nucleotide sequence ID" value="XM_013220014.2"/>
</dbReference>
<dbReference type="VEuPathDB" id="VectorBase:BGLB005582"/>
<reference evidence="12" key="1">
    <citation type="submission" date="2020-05" db="UniProtKB">
        <authorList>
            <consortium name="EnsemblMetazoa"/>
        </authorList>
    </citation>
    <scope>IDENTIFICATION</scope>
    <source>
        <strain evidence="12">BB02</strain>
    </source>
</reference>
<dbReference type="InterPro" id="IPR003959">
    <property type="entry name" value="ATPase_AAA_core"/>
</dbReference>
<dbReference type="GO" id="GO:0005524">
    <property type="term" value="F:ATP binding"/>
    <property type="evidence" value="ECO:0007669"/>
    <property type="project" value="UniProtKB-KW"/>
</dbReference>
<dbReference type="Pfam" id="PF17862">
    <property type="entry name" value="AAA_lid_3"/>
    <property type="match status" value="1"/>
</dbReference>
<dbReference type="KEGG" id="bgt:106061802"/>
<dbReference type="OrthoDB" id="2187at2759"/>
<keyword evidence="5" id="KW-0378">Hydrolase</keyword>
<keyword evidence="3" id="KW-0962">Peroxisome biogenesis</keyword>
<dbReference type="FunFam" id="3.40.50.300:FF:000109">
    <property type="entry name" value="Peroxisomal biogenesis factor 6"/>
    <property type="match status" value="1"/>
</dbReference>
<evidence type="ECO:0000256" key="2">
    <source>
        <dbReference type="ARBA" id="ARBA00006914"/>
    </source>
</evidence>
<dbReference type="PANTHER" id="PTHR23077:SF9">
    <property type="entry name" value="PEROXISOMAL ATPASE PEX6"/>
    <property type="match status" value="1"/>
</dbReference>
<dbReference type="InterPro" id="IPR047533">
    <property type="entry name" value="RecA-like_PEX6_r2"/>
</dbReference>
<feature type="domain" description="AAA+ ATPase" evidence="11">
    <location>
        <begin position="893"/>
        <end position="1031"/>
    </location>
</feature>
<dbReference type="Pfam" id="PF00004">
    <property type="entry name" value="AAA"/>
    <property type="match status" value="2"/>
</dbReference>
<dbReference type="Gene3D" id="1.10.8.60">
    <property type="match status" value="2"/>
</dbReference>
<dbReference type="STRING" id="6526.A0A2C9JP29"/>
<dbReference type="InterPro" id="IPR003960">
    <property type="entry name" value="ATPase_AAA_CS"/>
</dbReference>
<dbReference type="Gene3D" id="3.40.50.300">
    <property type="entry name" value="P-loop containing nucleotide triphosphate hydrolases"/>
    <property type="match status" value="2"/>
</dbReference>
<dbReference type="CDD" id="cd19527">
    <property type="entry name" value="RecA-like_PEX6_r2"/>
    <property type="match status" value="1"/>
</dbReference>
<sequence length="1136" mass="127369">MASEIGTFRRSYAVSLHKVENTKMKFNDLHLMISQESAIYLGKTLNDDPFVCALRVKRKPKSFVGNNSNITPVSPSSNSSSPGRPTIATSVVMAEDIIVCLWKAEPFYDSETLKNTKFEDSVSLSIDGDSSEDDSGDNEIITIKIFCTEMFLKYYHLTLEDTFFIRAVEAFGLKKAIFSVSVKETYDWLQKEEFSQGLMTEICKHDLLVRQNDVFLAPYPQSFLDDPTFDRSWYFNIKAIACAPFQVGLITSSTEIIIYFEKAIAHLPSKHRHLSGPHIEQYTDLPMMSAFLKPLTNDNEDFNFNDDKNLNSFNDFFLSSAFIIQQKIHWKKVLFQDENIDFIDLSTVLGMPRNLMKSYSIVNGTILKICLYPKDLLRDVQKDDVENFIKKEKPKQKFVKVQALSKKLDETMVLFISSILLFNLQNGPPVIMSPLLLIEKPSIPRVNSETDIDRPKISRSLSVPIDFADEIQIDIIMSPSYPPKARHMESLRKYFQIPRLLSVGDVFAVTSIDDPEFWQEAQVDTGVRKPVVFFKVRSLSKSHSEASTFYVDVEHSSLIQSGQDHSYVPLSASKYLSIGNAIYGQSIVCPGLDKYITMLEYYVMPHLNKNQDVSSFTDLMPSVLICGPRGCGKRTVINTVARKLYMHIMEVNCHDIVGEASSESKIATVINSAIKYAPCIILLRNVEMIGKEKEGFYDGPRVINKFNNSIRQVVAQSHTWPLLILATTTNVSDMSDDLLPIFLHQINIESPNEMERADIIQGLLENCDVSPDLSISHLAQRTAGFVLRDLTTLILQAKREAYHKVLKICCPDGKPASLQKEEDIVTAGVVMEQCDLEAALDEMQSLHSDSIGAPKIPSVKWDDIGGLESVKSEIIDTVQLPLHHPELLAAGLRRSGVLLYGPPGTGKTLIAKAVATECSLNFLSVKGPELINMYVGQSEENVREIFKRARSASPCIIFFDELDSLAPNRGRSGDSGGVMDRVVSQLLAELDGLHESFDVFVIGATNRPDLLDPALLRPGRFDKLLYLGTSSDWQAHLKILEALTKKFTLSPHLSLEDVAKQCPPNLTGADLYALCAEAMLNALRRKINLVENGEDTDQSKIEVDETDFKSALESLVPSVSQEDLDRYELIRASFQS</sequence>
<feature type="domain" description="AAA+ ATPase" evidence="11">
    <location>
        <begin position="619"/>
        <end position="752"/>
    </location>
</feature>
<evidence type="ECO:0000313" key="12">
    <source>
        <dbReference type="EnsemblMetazoa" id="BGLB005582-PB"/>
    </source>
</evidence>
<evidence type="ECO:0000256" key="6">
    <source>
        <dbReference type="ARBA" id="ARBA00022840"/>
    </source>
</evidence>
<organism evidence="12 13">
    <name type="scientific">Biomphalaria glabrata</name>
    <name type="common">Bloodfluke planorb</name>
    <name type="synonym">Freshwater snail</name>
    <dbReference type="NCBI Taxonomy" id="6526"/>
    <lineage>
        <taxon>Eukaryota</taxon>
        <taxon>Metazoa</taxon>
        <taxon>Spiralia</taxon>
        <taxon>Lophotrochozoa</taxon>
        <taxon>Mollusca</taxon>
        <taxon>Gastropoda</taxon>
        <taxon>Heterobranchia</taxon>
        <taxon>Euthyneura</taxon>
        <taxon>Panpulmonata</taxon>
        <taxon>Hygrophila</taxon>
        <taxon>Lymnaeoidea</taxon>
        <taxon>Planorbidae</taxon>
        <taxon>Biomphalaria</taxon>
    </lineage>
</organism>
<keyword evidence="7" id="KW-0472">Membrane</keyword>
<comment type="similarity">
    <text evidence="2">Belongs to the AAA ATPase family.</text>
</comment>
<name>A0A2C9JP29_BIOGL</name>
<dbReference type="SMART" id="SM00382">
    <property type="entry name" value="AAA"/>
    <property type="match status" value="2"/>
</dbReference>
<comment type="catalytic activity">
    <reaction evidence="10">
        <text>ATP + H2O = ADP + phosphate + H(+)</text>
        <dbReference type="Rhea" id="RHEA:13065"/>
        <dbReference type="ChEBI" id="CHEBI:15377"/>
        <dbReference type="ChEBI" id="CHEBI:15378"/>
        <dbReference type="ChEBI" id="CHEBI:30616"/>
        <dbReference type="ChEBI" id="CHEBI:43474"/>
        <dbReference type="ChEBI" id="CHEBI:456216"/>
    </reaction>
    <physiologicalReaction direction="left-to-right" evidence="10">
        <dbReference type="Rhea" id="RHEA:13066"/>
    </physiologicalReaction>
</comment>
<evidence type="ECO:0000256" key="1">
    <source>
        <dbReference type="ARBA" id="ARBA00004370"/>
    </source>
</evidence>
<dbReference type="GO" id="GO:0016558">
    <property type="term" value="P:protein import into peroxisome matrix"/>
    <property type="evidence" value="ECO:0007669"/>
    <property type="project" value="TreeGrafter"/>
</dbReference>
<accession>A0A2C9JP29</accession>
<dbReference type="VEuPathDB" id="VectorBase:BGLAX_050769"/>
<dbReference type="SUPFAM" id="SSF52540">
    <property type="entry name" value="P-loop containing nucleoside triphosphate hydrolases"/>
    <property type="match status" value="2"/>
</dbReference>
<evidence type="ECO:0000256" key="7">
    <source>
        <dbReference type="ARBA" id="ARBA00023136"/>
    </source>
</evidence>
<dbReference type="Proteomes" id="UP000076420">
    <property type="component" value="Unassembled WGS sequence"/>
</dbReference>
<dbReference type="EnsemblMetazoa" id="BGLB005582-RB">
    <property type="protein sequence ID" value="BGLB005582-PB"/>
    <property type="gene ID" value="BGLB005582"/>
</dbReference>
<dbReference type="InterPro" id="IPR027417">
    <property type="entry name" value="P-loop_NTPase"/>
</dbReference>
<dbReference type="GO" id="GO:0005778">
    <property type="term" value="C:peroxisomal membrane"/>
    <property type="evidence" value="ECO:0007669"/>
    <property type="project" value="TreeGrafter"/>
</dbReference>
<evidence type="ECO:0000256" key="8">
    <source>
        <dbReference type="ARBA" id="ARBA00034811"/>
    </source>
</evidence>
<dbReference type="FunFam" id="1.10.8.60:FF:000039">
    <property type="entry name" value="peroxisome biogenesis factor 6"/>
    <property type="match status" value="1"/>
</dbReference>
<comment type="subcellular location">
    <subcellularLocation>
        <location evidence="1">Membrane</location>
    </subcellularLocation>
</comment>
<evidence type="ECO:0000259" key="11">
    <source>
        <dbReference type="SMART" id="SM00382"/>
    </source>
</evidence>
<dbReference type="InterPro" id="IPR050168">
    <property type="entry name" value="AAA_ATPase_domain"/>
</dbReference>
<evidence type="ECO:0000313" key="13">
    <source>
        <dbReference type="Proteomes" id="UP000076420"/>
    </source>
</evidence>
<evidence type="ECO:0000256" key="9">
    <source>
        <dbReference type="ARBA" id="ARBA00034920"/>
    </source>
</evidence>
<proteinExistence type="inferred from homology"/>
<evidence type="ECO:0000256" key="3">
    <source>
        <dbReference type="ARBA" id="ARBA00022593"/>
    </source>
</evidence>
<evidence type="ECO:0000256" key="4">
    <source>
        <dbReference type="ARBA" id="ARBA00022741"/>
    </source>
</evidence>
<dbReference type="InterPro" id="IPR003593">
    <property type="entry name" value="AAA+_ATPase"/>
</dbReference>
<evidence type="ECO:0000256" key="10">
    <source>
        <dbReference type="ARBA" id="ARBA00048778"/>
    </source>
</evidence>
<gene>
    <name evidence="12" type="primary">106061802</name>
</gene>
<dbReference type="GO" id="GO:0005829">
    <property type="term" value="C:cytosol"/>
    <property type="evidence" value="ECO:0007669"/>
    <property type="project" value="TreeGrafter"/>
</dbReference>
<protein>
    <recommendedName>
        <fullName evidence="8">Peroxisomal ATPase PEX6</fullName>
    </recommendedName>
    <alternativeName>
        <fullName evidence="9">Peroxin-6</fullName>
    </alternativeName>
</protein>
<dbReference type="AlphaFoldDB" id="A0A2C9JP29"/>
<dbReference type="InterPro" id="IPR041569">
    <property type="entry name" value="AAA_lid_3"/>
</dbReference>